<dbReference type="InterPro" id="IPR016064">
    <property type="entry name" value="NAD/diacylglycerol_kinase_sf"/>
</dbReference>
<dbReference type="KEGG" id="afla:FHG64_17350"/>
<dbReference type="SUPFAM" id="SSF111331">
    <property type="entry name" value="NAD kinase/diacylglycerol kinase-like"/>
    <property type="match status" value="1"/>
</dbReference>
<sequence>MKKIQVIHNPTAGDAEQSKKKLLASLKENGREISYASTDDDGWEKFTLDEEDLIVLCGGDGTVRKLAGVLLQKKKKQRKIPIYLVPAGTANNIATTLELPFPRDFTFQKNLKNYQLFDYGKIAGLDEFEFFLEGIGFGFFPELIRRMKEGKEIPDETAEEKLQRTLKVCRDIVEHMKPLKIKVEADGEKIKGKFLLAEVLNTKHIGPNLKLAPHAHPGDGLMDLLLISPEHRELLLEYIDSLIAGNKEDVDVHKFVKVMKVKKVKMKGNTSQMHVDDSILTGEEKYKFKLKVKEGEFMFI</sequence>
<dbReference type="GO" id="GO:0005524">
    <property type="term" value="F:ATP binding"/>
    <property type="evidence" value="ECO:0007669"/>
    <property type="project" value="UniProtKB-KW"/>
</dbReference>
<dbReference type="EMBL" id="CP040812">
    <property type="protein sequence ID" value="QCY71018.1"/>
    <property type="molecule type" value="Genomic_DNA"/>
</dbReference>
<dbReference type="SMART" id="SM00046">
    <property type="entry name" value="DAGKc"/>
    <property type="match status" value="1"/>
</dbReference>
<accession>A0A5B7X8E5</accession>
<evidence type="ECO:0000256" key="4">
    <source>
        <dbReference type="ARBA" id="ARBA00022840"/>
    </source>
</evidence>
<dbReference type="RefSeq" id="WP_139067571.1">
    <property type="nucleotide sequence ID" value="NZ_CP040812.1"/>
</dbReference>
<evidence type="ECO:0000313" key="7">
    <source>
        <dbReference type="Proteomes" id="UP000309016"/>
    </source>
</evidence>
<dbReference type="InterPro" id="IPR050187">
    <property type="entry name" value="Lipid_Phosphate_FormReg"/>
</dbReference>
<evidence type="ECO:0000256" key="1">
    <source>
        <dbReference type="ARBA" id="ARBA00022679"/>
    </source>
</evidence>
<dbReference type="Pfam" id="PF00781">
    <property type="entry name" value="DAGK_cat"/>
    <property type="match status" value="1"/>
</dbReference>
<organism evidence="6 7">
    <name type="scientific">Antarcticibacterium flavum</name>
    <dbReference type="NCBI Taxonomy" id="2058175"/>
    <lineage>
        <taxon>Bacteria</taxon>
        <taxon>Pseudomonadati</taxon>
        <taxon>Bacteroidota</taxon>
        <taxon>Flavobacteriia</taxon>
        <taxon>Flavobacteriales</taxon>
        <taxon>Flavobacteriaceae</taxon>
        <taxon>Antarcticibacterium</taxon>
    </lineage>
</organism>
<proteinExistence type="predicted"/>
<dbReference type="PROSITE" id="PS50146">
    <property type="entry name" value="DAGK"/>
    <property type="match status" value="1"/>
</dbReference>
<keyword evidence="4" id="KW-0067">ATP-binding</keyword>
<evidence type="ECO:0000256" key="3">
    <source>
        <dbReference type="ARBA" id="ARBA00022777"/>
    </source>
</evidence>
<reference evidence="6 7" key="1">
    <citation type="submission" date="2019-06" db="EMBL/GenBank/DDBJ databases">
        <title>Complete genome sequence of Antarcticibacterium flavum KCTC 52984T from an Antarctic marine sediment.</title>
        <authorList>
            <person name="Lee Y.M."/>
            <person name="Shin S.C."/>
        </authorList>
    </citation>
    <scope>NUCLEOTIDE SEQUENCE [LARGE SCALE GENOMIC DNA]</scope>
    <source>
        <strain evidence="6 7">KCTC 52984</strain>
    </source>
</reference>
<dbReference type="GO" id="GO:0016301">
    <property type="term" value="F:kinase activity"/>
    <property type="evidence" value="ECO:0007669"/>
    <property type="project" value="UniProtKB-KW"/>
</dbReference>
<feature type="domain" description="DAGKc" evidence="5">
    <location>
        <begin position="1"/>
        <end position="104"/>
    </location>
</feature>
<dbReference type="OrthoDB" id="142078at2"/>
<name>A0A5B7X8E5_9FLAO</name>
<dbReference type="InterPro" id="IPR045540">
    <property type="entry name" value="YegS/DAGK_C"/>
</dbReference>
<dbReference type="Gene3D" id="3.40.50.10330">
    <property type="entry name" value="Probable inorganic polyphosphate/atp-NAD kinase, domain 1"/>
    <property type="match status" value="1"/>
</dbReference>
<evidence type="ECO:0000313" key="6">
    <source>
        <dbReference type="EMBL" id="QCY71018.1"/>
    </source>
</evidence>
<dbReference type="Pfam" id="PF19279">
    <property type="entry name" value="YegS_C"/>
    <property type="match status" value="1"/>
</dbReference>
<evidence type="ECO:0000259" key="5">
    <source>
        <dbReference type="PROSITE" id="PS50146"/>
    </source>
</evidence>
<keyword evidence="3" id="KW-0418">Kinase</keyword>
<gene>
    <name evidence="6" type="ORF">FHG64_17350</name>
</gene>
<keyword evidence="1" id="KW-0808">Transferase</keyword>
<protein>
    <recommendedName>
        <fullName evidence="5">DAGKc domain-containing protein</fullName>
    </recommendedName>
</protein>
<dbReference type="PANTHER" id="PTHR12358">
    <property type="entry name" value="SPHINGOSINE KINASE"/>
    <property type="match status" value="1"/>
</dbReference>
<keyword evidence="2" id="KW-0547">Nucleotide-binding</keyword>
<dbReference type="AlphaFoldDB" id="A0A5B7X8E5"/>
<dbReference type="InterPro" id="IPR001206">
    <property type="entry name" value="Diacylglycerol_kinase_cat_dom"/>
</dbReference>
<dbReference type="InterPro" id="IPR017438">
    <property type="entry name" value="ATP-NAD_kinase_N"/>
</dbReference>
<evidence type="ECO:0000256" key="2">
    <source>
        <dbReference type="ARBA" id="ARBA00022741"/>
    </source>
</evidence>
<keyword evidence="7" id="KW-1185">Reference proteome</keyword>
<dbReference type="Proteomes" id="UP000309016">
    <property type="component" value="Chromosome"/>
</dbReference>
<dbReference type="Gene3D" id="2.60.200.40">
    <property type="match status" value="1"/>
</dbReference>
<dbReference type="PANTHER" id="PTHR12358:SF54">
    <property type="entry name" value="SPHINGOSINE KINASE RELATED PROTEIN"/>
    <property type="match status" value="1"/>
</dbReference>